<proteinExistence type="predicted"/>
<feature type="transmembrane region" description="Helical" evidence="1">
    <location>
        <begin position="44"/>
        <end position="69"/>
    </location>
</feature>
<evidence type="ECO:0000313" key="2">
    <source>
        <dbReference type="EMBL" id="QBK88691.1"/>
    </source>
</evidence>
<keyword evidence="1" id="KW-0472">Membrane</keyword>
<dbReference type="EMBL" id="MK500395">
    <property type="protein sequence ID" value="QBK88691.1"/>
    <property type="molecule type" value="Genomic_DNA"/>
</dbReference>
<protein>
    <submittedName>
        <fullName evidence="2">Uncharacterized protein</fullName>
    </submittedName>
</protein>
<keyword evidence="1" id="KW-0812">Transmembrane</keyword>
<keyword evidence="1" id="KW-1133">Transmembrane helix</keyword>
<organism evidence="2">
    <name type="scientific">Mimivirus LCMiAC01</name>
    <dbReference type="NCBI Taxonomy" id="2506608"/>
    <lineage>
        <taxon>Viruses</taxon>
        <taxon>Varidnaviria</taxon>
        <taxon>Bamfordvirae</taxon>
        <taxon>Nucleocytoviricota</taxon>
        <taxon>Megaviricetes</taxon>
        <taxon>Imitervirales</taxon>
        <taxon>Mimiviridae</taxon>
        <taxon>Klosneuvirinae</taxon>
    </lineage>
</organism>
<name>A0A481Z0K2_9VIRU</name>
<sequence length="73" mass="8066">MSDTIIDEIDEKMAEAVFGAVLSNIIPGTDNIEIKRLKKRIKTLYIITGALLILLVVVFIIIIVLILTLSPLC</sequence>
<gene>
    <name evidence="2" type="ORF">LCMiAC01_03690</name>
</gene>
<accession>A0A481Z0K2</accession>
<reference evidence="2" key="1">
    <citation type="journal article" date="2019" name="MBio">
        <title>Virus Genomes from Deep Sea Sediments Expand the Ocean Megavirome and Support Independent Origins of Viral Gigantism.</title>
        <authorList>
            <person name="Backstrom D."/>
            <person name="Yutin N."/>
            <person name="Jorgensen S.L."/>
            <person name="Dharamshi J."/>
            <person name="Homa F."/>
            <person name="Zaremba-Niedwiedzka K."/>
            <person name="Spang A."/>
            <person name="Wolf Y.I."/>
            <person name="Koonin E.V."/>
            <person name="Ettema T.J."/>
        </authorList>
    </citation>
    <scope>NUCLEOTIDE SEQUENCE</scope>
</reference>
<evidence type="ECO:0000256" key="1">
    <source>
        <dbReference type="SAM" id="Phobius"/>
    </source>
</evidence>